<dbReference type="PANTHER" id="PTHR32089:SF112">
    <property type="entry name" value="LYSOZYME-LIKE PROTEIN-RELATED"/>
    <property type="match status" value="1"/>
</dbReference>
<evidence type="ECO:0000256" key="5">
    <source>
        <dbReference type="ARBA" id="ARBA00029447"/>
    </source>
</evidence>
<dbReference type="SUPFAM" id="SSF58104">
    <property type="entry name" value="Methyl-accepting chemotaxis protein (MCP) signaling domain"/>
    <property type="match status" value="1"/>
</dbReference>
<evidence type="ECO:0000256" key="4">
    <source>
        <dbReference type="ARBA" id="ARBA00023224"/>
    </source>
</evidence>
<dbReference type="GO" id="GO:0007165">
    <property type="term" value="P:signal transduction"/>
    <property type="evidence" value="ECO:0007669"/>
    <property type="project" value="UniProtKB-KW"/>
</dbReference>
<keyword evidence="4 6" id="KW-0807">Transducer</keyword>
<keyword evidence="7" id="KW-0812">Transmembrane</keyword>
<keyword evidence="11" id="KW-1185">Reference proteome</keyword>
<dbReference type="CDD" id="cd06225">
    <property type="entry name" value="HAMP"/>
    <property type="match status" value="1"/>
</dbReference>
<reference evidence="10 11" key="1">
    <citation type="journal article" date="2019" name="Microorganisms">
        <title>Paenibacillus lutrae sp. nov., A Chitinolytic Species Isolated from A River Otter in Castril Natural Park, Granada, Spain.</title>
        <authorList>
            <person name="Rodriguez M."/>
            <person name="Reina J.C."/>
            <person name="Bejar V."/>
            <person name="Llamas I."/>
        </authorList>
    </citation>
    <scope>NUCLEOTIDE SEQUENCE [LARGE SCALE GENOMIC DNA]</scope>
    <source>
        <strain evidence="10 11">N10</strain>
    </source>
</reference>
<protein>
    <submittedName>
        <fullName evidence="10">HAMP domain-containing protein</fullName>
    </submittedName>
</protein>
<evidence type="ECO:0000256" key="3">
    <source>
        <dbReference type="ARBA" id="ARBA00023136"/>
    </source>
</evidence>
<keyword evidence="2" id="KW-1003">Cell membrane</keyword>
<dbReference type="Gene3D" id="1.10.287.950">
    <property type="entry name" value="Methyl-accepting chemotaxis protein"/>
    <property type="match status" value="1"/>
</dbReference>
<evidence type="ECO:0000259" key="8">
    <source>
        <dbReference type="PROSITE" id="PS50111"/>
    </source>
</evidence>
<proteinExistence type="inferred from homology"/>
<dbReference type="PROSITE" id="PS50111">
    <property type="entry name" value="CHEMOTAXIS_TRANSDUC_2"/>
    <property type="match status" value="1"/>
</dbReference>
<evidence type="ECO:0000256" key="7">
    <source>
        <dbReference type="SAM" id="Phobius"/>
    </source>
</evidence>
<feature type="domain" description="HAMP" evidence="9">
    <location>
        <begin position="62"/>
        <end position="114"/>
    </location>
</feature>
<feature type="transmembrane region" description="Helical" evidence="7">
    <location>
        <begin position="40"/>
        <end position="57"/>
    </location>
</feature>
<dbReference type="Pfam" id="PF00672">
    <property type="entry name" value="HAMP"/>
    <property type="match status" value="1"/>
</dbReference>
<gene>
    <name evidence="10" type="ORF">EDM21_19980</name>
</gene>
<comment type="subcellular location">
    <subcellularLocation>
        <location evidence="1">Cell membrane</location>
    </subcellularLocation>
</comment>
<evidence type="ECO:0000259" key="9">
    <source>
        <dbReference type="PROSITE" id="PS50885"/>
    </source>
</evidence>
<dbReference type="PROSITE" id="PS50885">
    <property type="entry name" value="HAMP"/>
    <property type="match status" value="1"/>
</dbReference>
<comment type="caution">
    <text evidence="10">The sequence shown here is derived from an EMBL/GenBank/DDBJ whole genome shotgun (WGS) entry which is preliminary data.</text>
</comment>
<dbReference type="Proteomes" id="UP000490800">
    <property type="component" value="Unassembled WGS sequence"/>
</dbReference>
<comment type="similarity">
    <text evidence="5">Belongs to the methyl-accepting chemotaxis (MCP) protein family.</text>
</comment>
<dbReference type="CDD" id="cd11386">
    <property type="entry name" value="MCP_signal"/>
    <property type="match status" value="1"/>
</dbReference>
<name>A0A7X3K120_9BACL</name>
<keyword evidence="7" id="KW-1133">Transmembrane helix</keyword>
<dbReference type="PANTHER" id="PTHR32089">
    <property type="entry name" value="METHYL-ACCEPTING CHEMOTAXIS PROTEIN MCPB"/>
    <property type="match status" value="1"/>
</dbReference>
<keyword evidence="3 7" id="KW-0472">Membrane</keyword>
<dbReference type="SMART" id="SM00304">
    <property type="entry name" value="HAMP"/>
    <property type="match status" value="1"/>
</dbReference>
<dbReference type="AlphaFoldDB" id="A0A7X3K120"/>
<evidence type="ECO:0000256" key="1">
    <source>
        <dbReference type="ARBA" id="ARBA00004236"/>
    </source>
</evidence>
<dbReference type="SMART" id="SM00283">
    <property type="entry name" value="MA"/>
    <property type="match status" value="1"/>
</dbReference>
<feature type="transmembrane region" description="Helical" evidence="7">
    <location>
        <begin position="12"/>
        <end position="34"/>
    </location>
</feature>
<dbReference type="GO" id="GO:0005886">
    <property type="term" value="C:plasma membrane"/>
    <property type="evidence" value="ECO:0007669"/>
    <property type="project" value="UniProtKB-SubCell"/>
</dbReference>
<evidence type="ECO:0000313" key="10">
    <source>
        <dbReference type="EMBL" id="MVP01778.1"/>
    </source>
</evidence>
<dbReference type="InterPro" id="IPR004089">
    <property type="entry name" value="MCPsignal_dom"/>
</dbReference>
<accession>A0A7X3K120</accession>
<dbReference type="Pfam" id="PF00015">
    <property type="entry name" value="MCPsignal"/>
    <property type="match status" value="1"/>
</dbReference>
<feature type="domain" description="Methyl-accepting transducer" evidence="8">
    <location>
        <begin position="133"/>
        <end position="383"/>
    </location>
</feature>
<organism evidence="10 11">
    <name type="scientific">Paenibacillus lutrae</name>
    <dbReference type="NCBI Taxonomy" id="2078573"/>
    <lineage>
        <taxon>Bacteria</taxon>
        <taxon>Bacillati</taxon>
        <taxon>Bacillota</taxon>
        <taxon>Bacilli</taxon>
        <taxon>Bacillales</taxon>
        <taxon>Paenibacillaceae</taxon>
        <taxon>Paenibacillus</taxon>
    </lineage>
</organism>
<dbReference type="OrthoDB" id="2489132at2"/>
<evidence type="ECO:0000313" key="11">
    <source>
        <dbReference type="Proteomes" id="UP000490800"/>
    </source>
</evidence>
<dbReference type="InterPro" id="IPR003660">
    <property type="entry name" value="HAMP_dom"/>
</dbReference>
<dbReference type="EMBL" id="RHLK01000015">
    <property type="protein sequence ID" value="MVP01778.1"/>
    <property type="molecule type" value="Genomic_DNA"/>
</dbReference>
<sequence>MNKWTSLSFKSKLHYGCYGLIGLYTAVLLILLFIPDLSRITVVVFLLFMLGVSYPLVRWFERALTEPIESMSRAALNISKGDFSKKVEVTSDDALGELGRSFNGMIDKLRGILGDTSLITRQVSDNSQNIYSQNQELKDVLQQVAVSAQELASGAGQISEEVSTISVSTKDIEHKVTNLSASTRSMNTHSDQMLALVDKGRDAVETQGHGMKRNVEATARVSDTIRTLAEQAAGISTITKAISEIAEQTNLLSLNASIEAARAGEQGRGFAVVAQEVRKLAEESTTMTRQVFVLVTNIENGIKQALSHIKVNEEVVRKQEALIGDTEAVFADIVNSVRFISDQIGEFAGESEHMLTGARQISATMENISAITQQSAAGTEQVSSSMNEQISGVLEIVKQCEQMTQSVRQLQQTIQIFKF</sequence>
<evidence type="ECO:0000256" key="2">
    <source>
        <dbReference type="ARBA" id="ARBA00022475"/>
    </source>
</evidence>
<evidence type="ECO:0000256" key="6">
    <source>
        <dbReference type="PROSITE-ProRule" id="PRU00284"/>
    </source>
</evidence>
<dbReference type="Gene3D" id="6.10.340.10">
    <property type="match status" value="1"/>
</dbReference>
<dbReference type="RefSeq" id="WP_157338208.1">
    <property type="nucleotide sequence ID" value="NZ_RHLK01000015.1"/>
</dbReference>